<dbReference type="InterPro" id="IPR013321">
    <property type="entry name" value="Arc_rbn_hlx_hlx"/>
</dbReference>
<dbReference type="HAMAP" id="MF_00476">
    <property type="entry name" value="NikR"/>
    <property type="match status" value="1"/>
</dbReference>
<dbReference type="PANTHER" id="PTHR34719">
    <property type="entry name" value="NICKEL-RESPONSIVE REGULATOR"/>
    <property type="match status" value="1"/>
</dbReference>
<dbReference type="GO" id="GO:0003677">
    <property type="term" value="F:DNA binding"/>
    <property type="evidence" value="ECO:0007669"/>
    <property type="project" value="UniProtKB-KW"/>
</dbReference>
<dbReference type="SUPFAM" id="SSF55021">
    <property type="entry name" value="ACT-like"/>
    <property type="match status" value="1"/>
</dbReference>
<gene>
    <name evidence="10" type="ORF">FLSS-19_0031</name>
</gene>
<dbReference type="InterPro" id="IPR002145">
    <property type="entry name" value="CopG"/>
</dbReference>
<dbReference type="GO" id="GO:0016151">
    <property type="term" value="F:nickel cation binding"/>
    <property type="evidence" value="ECO:0007669"/>
    <property type="project" value="InterPro"/>
</dbReference>
<name>M1QB32_9ZZZZ</name>
<evidence type="ECO:0000256" key="3">
    <source>
        <dbReference type="ARBA" id="ARBA00022596"/>
    </source>
</evidence>
<sequence>MSVISLSLPNKLINDLEEIMEEEGYNNRSELIRDTIRNHVKQHKIEKREEKEIGGIISVMYGINDQKVSEQIQETQHQNENKVKGVLHLHYDEKNCFDIFLVKGKAKHLNKIVHQLKRITGTKHIGTDLIPIE</sequence>
<dbReference type="Pfam" id="PF01402">
    <property type="entry name" value="RHH_1"/>
    <property type="match status" value="1"/>
</dbReference>
<reference evidence="10" key="1">
    <citation type="journal article" date="2013" name="Syst. Appl. Microbiol.">
        <title>New insights into the archaeal diversity of a hypersaline microbial mat obtained by a metagenomic approach.</title>
        <authorList>
            <person name="Lopez-Lopez A."/>
            <person name="Richter M."/>
            <person name="Pena A."/>
            <person name="Tamames J."/>
            <person name="Rossello-Mora R."/>
        </authorList>
    </citation>
    <scope>NUCLEOTIDE SEQUENCE</scope>
</reference>
<protein>
    <submittedName>
        <fullName evidence="10">Transcriptional regulator NikR, CopG family</fullName>
    </submittedName>
</protein>
<organism evidence="10">
    <name type="scientific">uncultured organism</name>
    <dbReference type="NCBI Taxonomy" id="155900"/>
    <lineage>
        <taxon>unclassified sequences</taxon>
        <taxon>environmental samples</taxon>
    </lineage>
</organism>
<keyword evidence="4" id="KW-0479">Metal-binding</keyword>
<evidence type="ECO:0000256" key="1">
    <source>
        <dbReference type="ARBA" id="ARBA00001967"/>
    </source>
</evidence>
<keyword evidence="3" id="KW-0533">Nickel</keyword>
<dbReference type="SUPFAM" id="SSF47598">
    <property type="entry name" value="Ribbon-helix-helix"/>
    <property type="match status" value="1"/>
</dbReference>
<dbReference type="Gene3D" id="1.10.1220.10">
    <property type="entry name" value="Met repressor-like"/>
    <property type="match status" value="1"/>
</dbReference>
<accession>M1QB32</accession>
<comment type="cofactor">
    <cofactor evidence="1">
        <name>Ni(2+)</name>
        <dbReference type="ChEBI" id="CHEBI:49786"/>
    </cofactor>
</comment>
<dbReference type="InterPro" id="IPR014864">
    <property type="entry name" value="TF_NikR_Ni-bd_C"/>
</dbReference>
<evidence type="ECO:0000256" key="6">
    <source>
        <dbReference type="ARBA" id="ARBA00023125"/>
    </source>
</evidence>
<evidence type="ECO:0000256" key="5">
    <source>
        <dbReference type="ARBA" id="ARBA00023015"/>
    </source>
</evidence>
<dbReference type="NCBIfam" id="NF002815">
    <property type="entry name" value="PRK02967.1"/>
    <property type="match status" value="1"/>
</dbReference>
<proteinExistence type="inferred from homology"/>
<dbReference type="PANTHER" id="PTHR34719:SF3">
    <property type="entry name" value="NICKEL-RESPONSIVE REGULATOR-RELATED"/>
    <property type="match status" value="1"/>
</dbReference>
<dbReference type="InterPro" id="IPR022988">
    <property type="entry name" value="Ni_resp_reg_NikR"/>
</dbReference>
<evidence type="ECO:0000313" key="10">
    <source>
        <dbReference type="EMBL" id="AGF93198.1"/>
    </source>
</evidence>
<evidence type="ECO:0000259" key="9">
    <source>
        <dbReference type="Pfam" id="PF08753"/>
    </source>
</evidence>
<dbReference type="Pfam" id="PF08753">
    <property type="entry name" value="NikR_C"/>
    <property type="match status" value="1"/>
</dbReference>
<evidence type="ECO:0000256" key="7">
    <source>
        <dbReference type="ARBA" id="ARBA00023163"/>
    </source>
</evidence>
<evidence type="ECO:0000256" key="4">
    <source>
        <dbReference type="ARBA" id="ARBA00022723"/>
    </source>
</evidence>
<dbReference type="InterPro" id="IPR010985">
    <property type="entry name" value="Ribbon_hlx_hlx"/>
</dbReference>
<dbReference type="CDD" id="cd22231">
    <property type="entry name" value="RHH_NikR_HicB-like"/>
    <property type="match status" value="1"/>
</dbReference>
<evidence type="ECO:0000256" key="2">
    <source>
        <dbReference type="ARBA" id="ARBA00008478"/>
    </source>
</evidence>
<dbReference type="GO" id="GO:0010045">
    <property type="term" value="P:response to nickel cation"/>
    <property type="evidence" value="ECO:0007669"/>
    <property type="project" value="InterPro"/>
</dbReference>
<feature type="domain" description="Ribbon-helix-helix protein CopG" evidence="8">
    <location>
        <begin position="3"/>
        <end position="42"/>
    </location>
</feature>
<dbReference type="Gene3D" id="3.30.70.1150">
    <property type="entry name" value="ACT-like. Chain A, domain 2"/>
    <property type="match status" value="1"/>
</dbReference>
<keyword evidence="5" id="KW-0805">Transcription regulation</keyword>
<keyword evidence="6" id="KW-0238">DNA-binding</keyword>
<dbReference type="InterPro" id="IPR045865">
    <property type="entry name" value="ACT-like_dom_sf"/>
</dbReference>
<dbReference type="AlphaFoldDB" id="M1QB32"/>
<feature type="domain" description="Transcription factor NikR nickel binding C-terminal" evidence="9">
    <location>
        <begin position="55"/>
        <end position="126"/>
    </location>
</feature>
<comment type="similarity">
    <text evidence="2">Belongs to the transcriptional regulatory CopG/NikR family.</text>
</comment>
<keyword evidence="7" id="KW-0804">Transcription</keyword>
<dbReference type="EMBL" id="JX684084">
    <property type="protein sequence ID" value="AGF93198.1"/>
    <property type="molecule type" value="Genomic_DNA"/>
</dbReference>
<dbReference type="GO" id="GO:0006355">
    <property type="term" value="P:regulation of DNA-templated transcription"/>
    <property type="evidence" value="ECO:0007669"/>
    <property type="project" value="InterPro"/>
</dbReference>
<dbReference type="InterPro" id="IPR050192">
    <property type="entry name" value="CopG/NikR_regulator"/>
</dbReference>
<dbReference type="InterPro" id="IPR027271">
    <property type="entry name" value="Acetolactate_synth/TF_NikR_C"/>
</dbReference>
<evidence type="ECO:0000259" key="8">
    <source>
        <dbReference type="Pfam" id="PF01402"/>
    </source>
</evidence>